<dbReference type="EMBL" id="OU503036">
    <property type="protein sequence ID" value="CAI9754328.1"/>
    <property type="molecule type" value="Genomic_DNA"/>
</dbReference>
<organism evidence="7 8">
    <name type="scientific">Fraxinus pennsylvanica</name>
    <dbReference type="NCBI Taxonomy" id="56036"/>
    <lineage>
        <taxon>Eukaryota</taxon>
        <taxon>Viridiplantae</taxon>
        <taxon>Streptophyta</taxon>
        <taxon>Embryophyta</taxon>
        <taxon>Tracheophyta</taxon>
        <taxon>Spermatophyta</taxon>
        <taxon>Magnoliopsida</taxon>
        <taxon>eudicotyledons</taxon>
        <taxon>Gunneridae</taxon>
        <taxon>Pentapetalae</taxon>
        <taxon>asterids</taxon>
        <taxon>lamiids</taxon>
        <taxon>Lamiales</taxon>
        <taxon>Oleaceae</taxon>
        <taxon>Oleeae</taxon>
        <taxon>Fraxinus</taxon>
    </lineage>
</organism>
<keyword evidence="3" id="KW-0813">Transport</keyword>
<dbReference type="Gene3D" id="3.40.525.10">
    <property type="entry name" value="CRAL-TRIO lipid binding domain"/>
    <property type="match status" value="1"/>
</dbReference>
<protein>
    <recommendedName>
        <fullName evidence="6">CRAL-TRIO domain-containing protein</fullName>
    </recommendedName>
</protein>
<evidence type="ECO:0000313" key="8">
    <source>
        <dbReference type="Proteomes" id="UP000834106"/>
    </source>
</evidence>
<accession>A0AAD1YNE1</accession>
<dbReference type="CDD" id="cd00170">
    <property type="entry name" value="SEC14"/>
    <property type="match status" value="1"/>
</dbReference>
<evidence type="ECO:0000256" key="3">
    <source>
        <dbReference type="ARBA" id="ARBA00022927"/>
    </source>
</evidence>
<proteinExistence type="inferred from homology"/>
<dbReference type="Gene3D" id="3.10.20.10">
    <property type="match status" value="1"/>
</dbReference>
<comment type="subcellular location">
    <subcellularLocation>
        <location evidence="1">Cell membrane</location>
        <topology evidence="1">Peripheral membrane protein</topology>
    </subcellularLocation>
    <subcellularLocation>
        <location evidence="2">Golgi apparatus membrane</location>
        <topology evidence="2">Peripheral membrane protein</topology>
    </subcellularLocation>
</comment>
<dbReference type="PANTHER" id="PTHR45657:SF5">
    <property type="entry name" value="PHOSPHATIDYLINOSITOL_PHOSPHATIDYLCHOLINE TRANSFER PROTEIN SFH6"/>
    <property type="match status" value="1"/>
</dbReference>
<evidence type="ECO:0000256" key="2">
    <source>
        <dbReference type="ARBA" id="ARBA00004395"/>
    </source>
</evidence>
<dbReference type="Pfam" id="PF00650">
    <property type="entry name" value="CRAL_TRIO"/>
    <property type="match status" value="1"/>
</dbReference>
<dbReference type="PROSITE" id="PS50191">
    <property type="entry name" value="CRAL_TRIO"/>
    <property type="match status" value="1"/>
</dbReference>
<evidence type="ECO:0000313" key="7">
    <source>
        <dbReference type="EMBL" id="CAI9754328.1"/>
    </source>
</evidence>
<dbReference type="PANTHER" id="PTHR45657">
    <property type="entry name" value="CRAL-TRIO DOMAIN-CONTAINING PROTEIN YKL091C-RELATED"/>
    <property type="match status" value="1"/>
</dbReference>
<dbReference type="AlphaFoldDB" id="A0AAD1YNE1"/>
<evidence type="ECO:0000256" key="5">
    <source>
        <dbReference type="ARBA" id="ARBA00038020"/>
    </source>
</evidence>
<evidence type="ECO:0000256" key="1">
    <source>
        <dbReference type="ARBA" id="ARBA00004202"/>
    </source>
</evidence>
<keyword evidence="3" id="KW-0653">Protein transport</keyword>
<name>A0AAD1YNE1_9LAMI</name>
<dbReference type="Proteomes" id="UP000834106">
    <property type="component" value="Chromosome 1"/>
</dbReference>
<comment type="similarity">
    <text evidence="5">Belongs to the SFH family.</text>
</comment>
<keyword evidence="8" id="KW-1185">Reference proteome</keyword>
<sequence>MSTGEETEKVVEMFNSYGLKNFTTSARELIMQLQKIDGNNYPETLHQMFIINAGLGFRLLWNTVKGFLDPKNTTKIPVLGNKYQNKLLEVIDSSELPEDFKVSVAFYMRLGAETPQHLVRRAIETPCFVGNLLGYDEYVPMVDKVVDSGWKKQPSLPKPFISIEVFRPPDSQKASEGIQDRMRVTFICGEEGVCALGAVVAKHAIDEQLCDQYLTQFKESFEVFIIDQSKALSKQGFLFHQYQVVGRALSTETDKHPKIYQMNLWAMNEEPIRVVSSSCCDLQQYRDLRFSFQTARTLAPKFETRDLRITFSAMGINGAIRETWKEANADVEVLSPFAHLDIPLIGQTYIIFLAKL</sequence>
<dbReference type="GO" id="GO:0015031">
    <property type="term" value="P:protein transport"/>
    <property type="evidence" value="ECO:0007669"/>
    <property type="project" value="UniProtKB-KW"/>
</dbReference>
<dbReference type="InterPro" id="IPR051026">
    <property type="entry name" value="PI/PC_transfer"/>
</dbReference>
<evidence type="ECO:0000256" key="4">
    <source>
        <dbReference type="ARBA" id="ARBA00023034"/>
    </source>
</evidence>
<dbReference type="GO" id="GO:0005886">
    <property type="term" value="C:plasma membrane"/>
    <property type="evidence" value="ECO:0007669"/>
    <property type="project" value="UniProtKB-SubCell"/>
</dbReference>
<evidence type="ECO:0000259" key="6">
    <source>
        <dbReference type="PROSITE" id="PS50191"/>
    </source>
</evidence>
<dbReference type="SUPFAM" id="SSF52087">
    <property type="entry name" value="CRAL/TRIO domain"/>
    <property type="match status" value="1"/>
</dbReference>
<keyword evidence="4" id="KW-0333">Golgi apparatus</keyword>
<gene>
    <name evidence="7" type="ORF">FPE_LOCUS1759</name>
</gene>
<dbReference type="GO" id="GO:0000139">
    <property type="term" value="C:Golgi membrane"/>
    <property type="evidence" value="ECO:0007669"/>
    <property type="project" value="UniProtKB-SubCell"/>
</dbReference>
<reference evidence="7" key="1">
    <citation type="submission" date="2023-05" db="EMBL/GenBank/DDBJ databases">
        <authorList>
            <person name="Huff M."/>
        </authorList>
    </citation>
    <scope>NUCLEOTIDE SEQUENCE</scope>
</reference>
<dbReference type="InterPro" id="IPR001251">
    <property type="entry name" value="CRAL-TRIO_dom"/>
</dbReference>
<dbReference type="InterPro" id="IPR036865">
    <property type="entry name" value="CRAL-TRIO_dom_sf"/>
</dbReference>
<feature type="domain" description="CRAL-TRIO" evidence="6">
    <location>
        <begin position="1"/>
        <end position="108"/>
    </location>
</feature>